<feature type="DNA-binding region" description="H-T-H motif" evidence="4">
    <location>
        <begin position="38"/>
        <end position="57"/>
    </location>
</feature>
<dbReference type="SUPFAM" id="SSF48498">
    <property type="entry name" value="Tetracyclin repressor-like, C-terminal domain"/>
    <property type="match status" value="1"/>
</dbReference>
<dbReference type="Pfam" id="PF00440">
    <property type="entry name" value="TetR_N"/>
    <property type="match status" value="1"/>
</dbReference>
<evidence type="ECO:0000259" key="6">
    <source>
        <dbReference type="PROSITE" id="PS50977"/>
    </source>
</evidence>
<accession>A0ABS8PIG9</accession>
<dbReference type="InterPro" id="IPR009057">
    <property type="entry name" value="Homeodomain-like_sf"/>
</dbReference>
<gene>
    <name evidence="7" type="ORF">LQ327_32375</name>
</gene>
<dbReference type="PANTHER" id="PTHR30055">
    <property type="entry name" value="HTH-TYPE TRANSCRIPTIONAL REGULATOR RUTR"/>
    <property type="match status" value="1"/>
</dbReference>
<dbReference type="Proteomes" id="UP001199469">
    <property type="component" value="Unassembled WGS sequence"/>
</dbReference>
<evidence type="ECO:0000313" key="8">
    <source>
        <dbReference type="Proteomes" id="UP001199469"/>
    </source>
</evidence>
<evidence type="ECO:0000256" key="5">
    <source>
        <dbReference type="SAM" id="MobiDB-lite"/>
    </source>
</evidence>
<evidence type="ECO:0000256" key="3">
    <source>
        <dbReference type="ARBA" id="ARBA00023163"/>
    </source>
</evidence>
<reference evidence="7 8" key="1">
    <citation type="submission" date="2021-11" db="EMBL/GenBank/DDBJ databases">
        <title>Draft genome sequence of Actinomycetospora sp. SF1 isolated from the rhizosphere soil.</title>
        <authorList>
            <person name="Duangmal K."/>
            <person name="Chantavorakit T."/>
        </authorList>
    </citation>
    <scope>NUCLEOTIDE SEQUENCE [LARGE SCALE GENOMIC DNA]</scope>
    <source>
        <strain evidence="7 8">TBRC 5722</strain>
    </source>
</reference>
<evidence type="ECO:0000313" key="7">
    <source>
        <dbReference type="EMBL" id="MCD2198077.1"/>
    </source>
</evidence>
<evidence type="ECO:0000256" key="4">
    <source>
        <dbReference type="PROSITE-ProRule" id="PRU00335"/>
    </source>
</evidence>
<feature type="domain" description="HTH tetR-type" evidence="6">
    <location>
        <begin position="16"/>
        <end position="75"/>
    </location>
</feature>
<dbReference type="Gene3D" id="1.10.357.10">
    <property type="entry name" value="Tetracycline Repressor, domain 2"/>
    <property type="match status" value="1"/>
</dbReference>
<sequence length="256" mass="26887">MTGSGLSSRPLRADALRNHHAIVAAAREAFEQVGPDVPLEEVARRAGVGPSTLYRRFAGREELVAAVFAEYFEEAVEPLLVGAATDEDPWGAVARVVEEIARALLHRRGILRAAKDSGAFTTEVALRFIGPLQDLVTRARAAGVLRDDAEARDVPAAAVMVVATAAPFGEEVRPDRWNRYLALVLDALAAERRRTPLPALDPPPRGEVAERLAAGCAADASGSAAPGTTPTGTSPTGTPPTGTAPADSTRFDPAET</sequence>
<evidence type="ECO:0000256" key="1">
    <source>
        <dbReference type="ARBA" id="ARBA00023015"/>
    </source>
</evidence>
<organism evidence="7 8">
    <name type="scientific">Actinomycetospora endophytica</name>
    <dbReference type="NCBI Taxonomy" id="2291215"/>
    <lineage>
        <taxon>Bacteria</taxon>
        <taxon>Bacillati</taxon>
        <taxon>Actinomycetota</taxon>
        <taxon>Actinomycetes</taxon>
        <taxon>Pseudonocardiales</taxon>
        <taxon>Pseudonocardiaceae</taxon>
        <taxon>Actinomycetospora</taxon>
    </lineage>
</organism>
<proteinExistence type="predicted"/>
<feature type="region of interest" description="Disordered" evidence="5">
    <location>
        <begin position="196"/>
        <end position="256"/>
    </location>
</feature>
<keyword evidence="8" id="KW-1185">Reference proteome</keyword>
<dbReference type="InterPro" id="IPR001647">
    <property type="entry name" value="HTH_TetR"/>
</dbReference>
<keyword evidence="1" id="KW-0805">Transcription regulation</keyword>
<feature type="compositionally biased region" description="Low complexity" evidence="5">
    <location>
        <begin position="213"/>
        <end position="246"/>
    </location>
</feature>
<evidence type="ECO:0000256" key="2">
    <source>
        <dbReference type="ARBA" id="ARBA00023125"/>
    </source>
</evidence>
<dbReference type="RefSeq" id="WP_230740665.1">
    <property type="nucleotide sequence ID" value="NZ_JAJNDB010000010.1"/>
</dbReference>
<keyword evidence="3" id="KW-0804">Transcription</keyword>
<keyword evidence="2 4" id="KW-0238">DNA-binding</keyword>
<comment type="caution">
    <text evidence="7">The sequence shown here is derived from an EMBL/GenBank/DDBJ whole genome shotgun (WGS) entry which is preliminary data.</text>
</comment>
<dbReference type="PROSITE" id="PS50977">
    <property type="entry name" value="HTH_TETR_2"/>
    <property type="match status" value="1"/>
</dbReference>
<dbReference type="SUPFAM" id="SSF46689">
    <property type="entry name" value="Homeodomain-like"/>
    <property type="match status" value="1"/>
</dbReference>
<dbReference type="PANTHER" id="PTHR30055:SF234">
    <property type="entry name" value="HTH-TYPE TRANSCRIPTIONAL REGULATOR BETI"/>
    <property type="match status" value="1"/>
</dbReference>
<dbReference type="InterPro" id="IPR036271">
    <property type="entry name" value="Tet_transcr_reg_TetR-rel_C_sf"/>
</dbReference>
<name>A0ABS8PIG9_9PSEU</name>
<dbReference type="InterPro" id="IPR050109">
    <property type="entry name" value="HTH-type_TetR-like_transc_reg"/>
</dbReference>
<protein>
    <submittedName>
        <fullName evidence="7">TetR/AcrR family transcriptional regulator</fullName>
    </submittedName>
</protein>
<dbReference type="PRINTS" id="PR00455">
    <property type="entry name" value="HTHTETR"/>
</dbReference>
<dbReference type="EMBL" id="JAJNDB010000010">
    <property type="protein sequence ID" value="MCD2198077.1"/>
    <property type="molecule type" value="Genomic_DNA"/>
</dbReference>